<sequence length="253" mass="27953">MSGLLAPGALPPITLDELLERAALQTRVDRKYVLPRADAARMLATLAPETRVLEIDGARGAVYESVYFDTDDLLSYRMAALGRRRRFKLRTRSYLDSGDAFLELKTKGARSVTVKERLAYEIEHRDELTPAGIAYAAPPLVELGLDDPQLLQPTLVTRYVRETLYLPGSGSRATVDTELGWEAAAGEQLALPDLAIVETKSAGAASELDRLLWRSGHRPARVSKFGTGLAALRPDLPSHKWNRVLRRHFAHAA</sequence>
<dbReference type="InterPro" id="IPR018966">
    <property type="entry name" value="VTC_domain"/>
</dbReference>
<dbReference type="Gene3D" id="3.20.100.30">
    <property type="entry name" value="VTC, catalytic tunnel domain"/>
    <property type="match status" value="1"/>
</dbReference>
<dbReference type="InterPro" id="IPR042267">
    <property type="entry name" value="VTC_sf"/>
</dbReference>
<comment type="caution">
    <text evidence="2">The sequence shown here is derived from an EMBL/GenBank/DDBJ whole genome shotgun (WGS) entry which is preliminary data.</text>
</comment>
<evidence type="ECO:0000313" key="2">
    <source>
        <dbReference type="EMBL" id="MCS0500171.1"/>
    </source>
</evidence>
<evidence type="ECO:0000259" key="1">
    <source>
        <dbReference type="Pfam" id="PF09359"/>
    </source>
</evidence>
<gene>
    <name evidence="2" type="ORF">NUH29_11505</name>
</gene>
<proteinExistence type="predicted"/>
<reference evidence="2 3" key="1">
    <citation type="submission" date="2022-08" db="EMBL/GenBank/DDBJ databases">
        <authorList>
            <person name="Li F."/>
        </authorList>
    </citation>
    <scope>NUCLEOTIDE SEQUENCE [LARGE SCALE GENOMIC DNA]</scope>
    <source>
        <strain evidence="2 3">10F1B-8-1</strain>
    </source>
</reference>
<organism evidence="2 3">
    <name type="scientific">Protaetiibacter mangrovi</name>
    <dbReference type="NCBI Taxonomy" id="2970926"/>
    <lineage>
        <taxon>Bacteria</taxon>
        <taxon>Bacillati</taxon>
        <taxon>Actinomycetota</taxon>
        <taxon>Actinomycetes</taxon>
        <taxon>Micrococcales</taxon>
        <taxon>Microbacteriaceae</taxon>
        <taxon>Protaetiibacter</taxon>
    </lineage>
</organism>
<keyword evidence="3" id="KW-1185">Reference proteome</keyword>
<dbReference type="Pfam" id="PF09359">
    <property type="entry name" value="VTC"/>
    <property type="match status" value="1"/>
</dbReference>
<evidence type="ECO:0000313" key="3">
    <source>
        <dbReference type="Proteomes" id="UP001205337"/>
    </source>
</evidence>
<name>A0ABT1ZHI9_9MICO</name>
<dbReference type="InterPro" id="IPR033469">
    <property type="entry name" value="CYTH-like_dom_sf"/>
</dbReference>
<dbReference type="RefSeq" id="WP_258799308.1">
    <property type="nucleotide sequence ID" value="NZ_JANTHX010000008.1"/>
</dbReference>
<dbReference type="Proteomes" id="UP001205337">
    <property type="component" value="Unassembled WGS sequence"/>
</dbReference>
<feature type="domain" description="VTC" evidence="1">
    <location>
        <begin position="27"/>
        <end position="232"/>
    </location>
</feature>
<dbReference type="SUPFAM" id="SSF55154">
    <property type="entry name" value="CYTH-like phosphatases"/>
    <property type="match status" value="1"/>
</dbReference>
<accession>A0ABT1ZHI9</accession>
<dbReference type="CDD" id="cd07750">
    <property type="entry name" value="PolyPPase_VTC_like"/>
    <property type="match status" value="1"/>
</dbReference>
<protein>
    <submittedName>
        <fullName evidence="2">Polyphosphate polymerase domain-containing protein</fullName>
    </submittedName>
</protein>
<dbReference type="EMBL" id="JANTHX010000008">
    <property type="protein sequence ID" value="MCS0500171.1"/>
    <property type="molecule type" value="Genomic_DNA"/>
</dbReference>